<name>A0A087TQC0_STEMI</name>
<keyword evidence="2" id="KW-1185">Reference proteome</keyword>
<reference evidence="1 2" key="1">
    <citation type="submission" date="2013-11" db="EMBL/GenBank/DDBJ databases">
        <title>Genome sequencing of Stegodyphus mimosarum.</title>
        <authorList>
            <person name="Bechsgaard J."/>
        </authorList>
    </citation>
    <scope>NUCLEOTIDE SEQUENCE [LARGE SCALE GENOMIC DNA]</scope>
</reference>
<gene>
    <name evidence="1" type="ORF">X975_10038</name>
</gene>
<sequence length="49" mass="5865">MWSTKLRFSFKLSLCSFLSENPYNHSNYAHTAYQENSKHKRHKCSKIQS</sequence>
<feature type="non-terminal residue" evidence="1">
    <location>
        <position position="49"/>
    </location>
</feature>
<dbReference type="AlphaFoldDB" id="A0A087TQC0"/>
<proteinExistence type="predicted"/>
<organism evidence="1 2">
    <name type="scientific">Stegodyphus mimosarum</name>
    <name type="common">African social velvet spider</name>
    <dbReference type="NCBI Taxonomy" id="407821"/>
    <lineage>
        <taxon>Eukaryota</taxon>
        <taxon>Metazoa</taxon>
        <taxon>Ecdysozoa</taxon>
        <taxon>Arthropoda</taxon>
        <taxon>Chelicerata</taxon>
        <taxon>Arachnida</taxon>
        <taxon>Araneae</taxon>
        <taxon>Araneomorphae</taxon>
        <taxon>Entelegynae</taxon>
        <taxon>Eresoidea</taxon>
        <taxon>Eresidae</taxon>
        <taxon>Stegodyphus</taxon>
    </lineage>
</organism>
<protein>
    <submittedName>
        <fullName evidence="1">Uncharacterized protein</fullName>
    </submittedName>
</protein>
<evidence type="ECO:0000313" key="2">
    <source>
        <dbReference type="Proteomes" id="UP000054359"/>
    </source>
</evidence>
<accession>A0A087TQC0</accession>
<dbReference type="Proteomes" id="UP000054359">
    <property type="component" value="Unassembled WGS sequence"/>
</dbReference>
<evidence type="ECO:0000313" key="1">
    <source>
        <dbReference type="EMBL" id="KFM67309.1"/>
    </source>
</evidence>
<dbReference type="EMBL" id="KK116282">
    <property type="protein sequence ID" value="KFM67309.1"/>
    <property type="molecule type" value="Genomic_DNA"/>
</dbReference>